<dbReference type="Proteomes" id="UP001060919">
    <property type="component" value="Chromosome"/>
</dbReference>
<dbReference type="EMBL" id="AP026867">
    <property type="protein sequence ID" value="BDS12969.1"/>
    <property type="molecule type" value="Genomic_DNA"/>
</dbReference>
<gene>
    <name evidence="1" type="ORF">AsAng_0034350</name>
    <name evidence="2" type="ORF">AsAng_0036970</name>
    <name evidence="3" type="ORF">AsAng_0037570</name>
    <name evidence="4" type="ORF">AsAng_0038240</name>
</gene>
<organism evidence="3 5">
    <name type="scientific">Aureispira anguillae</name>
    <dbReference type="NCBI Taxonomy" id="2864201"/>
    <lineage>
        <taxon>Bacteria</taxon>
        <taxon>Pseudomonadati</taxon>
        <taxon>Bacteroidota</taxon>
        <taxon>Saprospiria</taxon>
        <taxon>Saprospirales</taxon>
        <taxon>Saprospiraceae</taxon>
        <taxon>Aureispira</taxon>
    </lineage>
</organism>
<protein>
    <submittedName>
        <fullName evidence="3">Uncharacterized protein</fullName>
    </submittedName>
</protein>
<accession>A0A916DT76</accession>
<dbReference type="KEGG" id="aup:AsAng_0037570"/>
<evidence type="ECO:0000313" key="5">
    <source>
        <dbReference type="Proteomes" id="UP001060919"/>
    </source>
</evidence>
<evidence type="ECO:0000313" key="1">
    <source>
        <dbReference type="EMBL" id="BDS12710.1"/>
    </source>
</evidence>
<name>A0A916DT76_9BACT</name>
<sequence length="86" mass="9411">MPSKNTAQGKSDQPPLIDKSIVLRLIKAQMNGLQEQAQELLSRELIVDTDSLSADPDQGVQQIITHASLSSSLTELKSLYHQINAL</sequence>
<dbReference type="KEGG" id="aup:AsAng_0036970"/>
<dbReference type="AlphaFoldDB" id="A0A916DT76"/>
<evidence type="ECO:0000313" key="4">
    <source>
        <dbReference type="EMBL" id="BDS13096.1"/>
    </source>
</evidence>
<evidence type="ECO:0000313" key="3">
    <source>
        <dbReference type="EMBL" id="BDS13029.1"/>
    </source>
</evidence>
<evidence type="ECO:0000313" key="2">
    <source>
        <dbReference type="EMBL" id="BDS12969.1"/>
    </source>
</evidence>
<dbReference type="KEGG" id="aup:AsAng_0038240"/>
<dbReference type="KEGG" id="aup:AsAng_0034350"/>
<dbReference type="RefSeq" id="WP_264788069.1">
    <property type="nucleotide sequence ID" value="NZ_AP026867.1"/>
</dbReference>
<dbReference type="EMBL" id="AP026867">
    <property type="protein sequence ID" value="BDS13029.1"/>
    <property type="molecule type" value="Genomic_DNA"/>
</dbReference>
<proteinExistence type="predicted"/>
<dbReference type="EMBL" id="AP026867">
    <property type="protein sequence ID" value="BDS13096.1"/>
    <property type="molecule type" value="Genomic_DNA"/>
</dbReference>
<dbReference type="EMBL" id="AP026867">
    <property type="protein sequence ID" value="BDS12710.1"/>
    <property type="molecule type" value="Genomic_DNA"/>
</dbReference>
<reference evidence="3" key="1">
    <citation type="submission" date="2022-09" db="EMBL/GenBank/DDBJ databases">
        <title>Aureispira anguillicida sp. nov., isolated from Leptocephalus of Japanese eel Anguilla japonica.</title>
        <authorList>
            <person name="Yuasa K."/>
            <person name="Mekata T."/>
            <person name="Ikunari K."/>
        </authorList>
    </citation>
    <scope>NUCLEOTIDE SEQUENCE</scope>
    <source>
        <strain evidence="3">EL160426</strain>
    </source>
</reference>
<keyword evidence="5" id="KW-1185">Reference proteome</keyword>